<feature type="compositionally biased region" description="Gly residues" evidence="2">
    <location>
        <begin position="167"/>
        <end position="178"/>
    </location>
</feature>
<dbReference type="SUPFAM" id="SSF117892">
    <property type="entry name" value="Band 7/SPFH domain"/>
    <property type="match status" value="1"/>
</dbReference>
<evidence type="ECO:0000313" key="4">
    <source>
        <dbReference type="EMBL" id="GIH37876.1"/>
    </source>
</evidence>
<reference evidence="4 5" key="1">
    <citation type="submission" date="2021-01" db="EMBL/GenBank/DDBJ databases">
        <title>Whole genome shotgun sequence of Microbispora corallina NBRC 16416.</title>
        <authorList>
            <person name="Komaki H."/>
            <person name="Tamura T."/>
        </authorList>
    </citation>
    <scope>NUCLEOTIDE SEQUENCE [LARGE SCALE GENOMIC DNA]</scope>
    <source>
        <strain evidence="4 5">NBRC 16416</strain>
    </source>
</reference>
<dbReference type="Pfam" id="PF01145">
    <property type="entry name" value="Band_7"/>
    <property type="match status" value="1"/>
</dbReference>
<dbReference type="Gene3D" id="3.30.479.30">
    <property type="entry name" value="Band 7 domain"/>
    <property type="match status" value="1"/>
</dbReference>
<comment type="caution">
    <text evidence="4">The sequence shown here is derived from an EMBL/GenBank/DDBJ whole genome shotgun (WGS) entry which is preliminary data.</text>
</comment>
<feature type="domain" description="Band 7" evidence="3">
    <location>
        <begin position="1"/>
        <end position="158"/>
    </location>
</feature>
<evidence type="ECO:0000313" key="5">
    <source>
        <dbReference type="Proteomes" id="UP000603904"/>
    </source>
</evidence>
<sequence length="238" mass="24878">MAHVTVMEWQRVLAYVDGRFDRVLEPGRHRYRERRTRLVTVDVRPSLLTVSGQEVITADGVTVRASLTALWRVDDPVAYTTGAEHPQALLYAAVQDALRDRMAAVTLDDALQARAALSDGLAEAVRTAVSGLGIVVNEVRVRDLMLPGELRRAAMDAVVARERGKAATGGGAGGGGGASLARQHGPAPGGAPGAAAPAHPPGRRRPADDARPRPAPPAGVVLRTACAAPAMTQAVFVG</sequence>
<keyword evidence="5" id="KW-1185">Reference proteome</keyword>
<protein>
    <recommendedName>
        <fullName evidence="3">Band 7 domain-containing protein</fullName>
    </recommendedName>
</protein>
<evidence type="ECO:0000259" key="3">
    <source>
        <dbReference type="SMART" id="SM00244"/>
    </source>
</evidence>
<dbReference type="InterPro" id="IPR036013">
    <property type="entry name" value="Band_7/SPFH_dom_sf"/>
</dbReference>
<dbReference type="SMART" id="SM00244">
    <property type="entry name" value="PHB"/>
    <property type="match status" value="1"/>
</dbReference>
<accession>A0ABQ4FSS0</accession>
<dbReference type="PRINTS" id="PR00721">
    <property type="entry name" value="STOMATIN"/>
</dbReference>
<feature type="region of interest" description="Disordered" evidence="2">
    <location>
        <begin position="166"/>
        <end position="218"/>
    </location>
</feature>
<proteinExistence type="inferred from homology"/>
<dbReference type="PANTHER" id="PTHR10264:SF83">
    <property type="entry name" value="BLL5629 PROTEIN"/>
    <property type="match status" value="1"/>
</dbReference>
<dbReference type="InterPro" id="IPR043202">
    <property type="entry name" value="Band-7_stomatin-like"/>
</dbReference>
<dbReference type="PANTHER" id="PTHR10264">
    <property type="entry name" value="BAND 7 PROTEIN-RELATED"/>
    <property type="match status" value="1"/>
</dbReference>
<dbReference type="InterPro" id="IPR001107">
    <property type="entry name" value="Band_7"/>
</dbReference>
<dbReference type="InterPro" id="IPR001972">
    <property type="entry name" value="Stomatin_HflK_fam"/>
</dbReference>
<evidence type="ECO:0000256" key="1">
    <source>
        <dbReference type="ARBA" id="ARBA00008164"/>
    </source>
</evidence>
<dbReference type="RefSeq" id="WP_204055591.1">
    <property type="nucleotide sequence ID" value="NZ_BAAAGP010000003.1"/>
</dbReference>
<name>A0ABQ4FSS0_9ACTN</name>
<dbReference type="Proteomes" id="UP000603904">
    <property type="component" value="Unassembled WGS sequence"/>
</dbReference>
<comment type="similarity">
    <text evidence="1">Belongs to the band 7/mec-2 family.</text>
</comment>
<dbReference type="EMBL" id="BOOC01000003">
    <property type="protein sequence ID" value="GIH37876.1"/>
    <property type="molecule type" value="Genomic_DNA"/>
</dbReference>
<organism evidence="4 5">
    <name type="scientific">Microbispora corallina</name>
    <dbReference type="NCBI Taxonomy" id="83302"/>
    <lineage>
        <taxon>Bacteria</taxon>
        <taxon>Bacillati</taxon>
        <taxon>Actinomycetota</taxon>
        <taxon>Actinomycetes</taxon>
        <taxon>Streptosporangiales</taxon>
        <taxon>Streptosporangiaceae</taxon>
        <taxon>Microbispora</taxon>
    </lineage>
</organism>
<gene>
    <name evidence="4" type="ORF">Mco01_08760</name>
</gene>
<evidence type="ECO:0000256" key="2">
    <source>
        <dbReference type="SAM" id="MobiDB-lite"/>
    </source>
</evidence>